<accession>A0A0J7IB90</accession>
<evidence type="ECO:0000256" key="8">
    <source>
        <dbReference type="ARBA" id="ARBA00023136"/>
    </source>
</evidence>
<keyword evidence="9 10" id="KW-0407">Ion channel</keyword>
<dbReference type="OrthoDB" id="9810350at2"/>
<dbReference type="Gene3D" id="1.10.1200.120">
    <property type="entry name" value="Large-conductance mechanosensitive channel, MscL, domain 1"/>
    <property type="match status" value="1"/>
</dbReference>
<proteinExistence type="inferred from homology"/>
<evidence type="ECO:0000256" key="6">
    <source>
        <dbReference type="ARBA" id="ARBA00022989"/>
    </source>
</evidence>
<evidence type="ECO:0000256" key="1">
    <source>
        <dbReference type="ARBA" id="ARBA00004651"/>
    </source>
</evidence>
<dbReference type="Proteomes" id="UP000036261">
    <property type="component" value="Unassembled WGS sequence"/>
</dbReference>
<dbReference type="PROSITE" id="PS01327">
    <property type="entry name" value="MSCL"/>
    <property type="match status" value="1"/>
</dbReference>
<dbReference type="SUPFAM" id="SSF81330">
    <property type="entry name" value="Gated mechanosensitive channel"/>
    <property type="match status" value="1"/>
</dbReference>
<evidence type="ECO:0000256" key="10">
    <source>
        <dbReference type="HAMAP-Rule" id="MF_00115"/>
    </source>
</evidence>
<keyword evidence="7 10" id="KW-0406">Ion transport</keyword>
<keyword evidence="8 10" id="KW-0472">Membrane</keyword>
<keyword evidence="5 10" id="KW-0812">Transmembrane</keyword>
<dbReference type="EMBL" id="LFND01000004">
    <property type="protein sequence ID" value="KMQ63149.1"/>
    <property type="molecule type" value="Genomic_DNA"/>
</dbReference>
<keyword evidence="4 10" id="KW-1003">Cell membrane</keyword>
<feature type="transmembrane region" description="Helical" evidence="10">
    <location>
        <begin position="16"/>
        <end position="37"/>
    </location>
</feature>
<evidence type="ECO:0000313" key="11">
    <source>
        <dbReference type="EMBL" id="KMQ63149.1"/>
    </source>
</evidence>
<evidence type="ECO:0000256" key="3">
    <source>
        <dbReference type="ARBA" id="ARBA00022448"/>
    </source>
</evidence>
<dbReference type="STRING" id="558151.ACM46_14525"/>
<comment type="subcellular location">
    <subcellularLocation>
        <location evidence="1 10">Cell membrane</location>
        <topology evidence="1 10">Multi-pass membrane protein</topology>
    </subcellularLocation>
</comment>
<dbReference type="InterPro" id="IPR036019">
    <property type="entry name" value="MscL_channel"/>
</dbReference>
<evidence type="ECO:0000256" key="5">
    <source>
        <dbReference type="ARBA" id="ARBA00022692"/>
    </source>
</evidence>
<evidence type="ECO:0000256" key="9">
    <source>
        <dbReference type="ARBA" id="ARBA00023303"/>
    </source>
</evidence>
<comment type="function">
    <text evidence="10">Channel that opens in response to stretch forces in the membrane lipid bilayer. May participate in the regulation of osmotic pressure changes within the cell.</text>
</comment>
<dbReference type="InterPro" id="IPR037673">
    <property type="entry name" value="MSC/AndL"/>
</dbReference>
<dbReference type="RefSeq" id="WP_048507395.1">
    <property type="nucleotide sequence ID" value="NZ_LFND01000004.1"/>
</dbReference>
<comment type="subunit">
    <text evidence="10">Homopentamer.</text>
</comment>
<keyword evidence="3 10" id="KW-0813">Transport</keyword>
<dbReference type="PATRIC" id="fig|558151.6.peg.3073"/>
<organism evidence="11 12">
    <name type="scientific">Chryseobacterium angstadtii</name>
    <dbReference type="NCBI Taxonomy" id="558151"/>
    <lineage>
        <taxon>Bacteria</taxon>
        <taxon>Pseudomonadati</taxon>
        <taxon>Bacteroidota</taxon>
        <taxon>Flavobacteriia</taxon>
        <taxon>Flavobacteriales</taxon>
        <taxon>Weeksellaceae</taxon>
        <taxon>Chryseobacterium group</taxon>
        <taxon>Chryseobacterium</taxon>
    </lineage>
</organism>
<evidence type="ECO:0000256" key="7">
    <source>
        <dbReference type="ARBA" id="ARBA00023065"/>
    </source>
</evidence>
<dbReference type="InterPro" id="IPR019823">
    <property type="entry name" value="Mechanosensitive_channel_CS"/>
</dbReference>
<dbReference type="HAMAP" id="MF_00115">
    <property type="entry name" value="MscL"/>
    <property type="match status" value="1"/>
</dbReference>
<dbReference type="InterPro" id="IPR001185">
    <property type="entry name" value="MS_channel"/>
</dbReference>
<evidence type="ECO:0000256" key="4">
    <source>
        <dbReference type="ARBA" id="ARBA00022475"/>
    </source>
</evidence>
<comment type="similarity">
    <text evidence="2 10">Belongs to the MscL family.</text>
</comment>
<dbReference type="GO" id="GO:0008381">
    <property type="term" value="F:mechanosensitive monoatomic ion channel activity"/>
    <property type="evidence" value="ECO:0007669"/>
    <property type="project" value="UniProtKB-UniRule"/>
</dbReference>
<feature type="transmembrane region" description="Helical" evidence="10">
    <location>
        <begin position="71"/>
        <end position="89"/>
    </location>
</feature>
<dbReference type="GO" id="GO:0005886">
    <property type="term" value="C:plasma membrane"/>
    <property type="evidence" value="ECO:0007669"/>
    <property type="project" value="UniProtKB-SubCell"/>
</dbReference>
<comment type="caution">
    <text evidence="11">The sequence shown here is derived from an EMBL/GenBank/DDBJ whole genome shotgun (WGS) entry which is preliminary data.</text>
</comment>
<evidence type="ECO:0000256" key="2">
    <source>
        <dbReference type="ARBA" id="ARBA00007254"/>
    </source>
</evidence>
<keyword evidence="6 10" id="KW-1133">Transmembrane helix</keyword>
<dbReference type="PANTHER" id="PTHR30266:SF2">
    <property type="entry name" value="LARGE-CONDUCTANCE MECHANOSENSITIVE CHANNEL"/>
    <property type="match status" value="1"/>
</dbReference>
<evidence type="ECO:0000313" key="12">
    <source>
        <dbReference type="Proteomes" id="UP000036261"/>
    </source>
</evidence>
<protein>
    <recommendedName>
        <fullName evidence="10">Large-conductance mechanosensitive channel</fullName>
    </recommendedName>
</protein>
<name>A0A0J7IB90_9FLAO</name>
<dbReference type="Pfam" id="PF01741">
    <property type="entry name" value="MscL"/>
    <property type="match status" value="1"/>
</dbReference>
<keyword evidence="12" id="KW-1185">Reference proteome</keyword>
<reference evidence="11 12" key="1">
    <citation type="journal article" date="2013" name="Int. J. Syst. Evol. Microbiol.">
        <title>Chryseobacterium angstadtii sp. nov., isolated from a newt tank.</title>
        <authorList>
            <person name="Kirk K.E."/>
            <person name="Hoffman J.A."/>
            <person name="Smith K.A."/>
            <person name="Strahan B.L."/>
            <person name="Failor K.C."/>
            <person name="Krebs J.E."/>
            <person name="Gale A.N."/>
            <person name="Do T.D."/>
            <person name="Sontag T.C."/>
            <person name="Batties A.M."/>
            <person name="Mistiszyn K."/>
            <person name="Newman J.D."/>
        </authorList>
    </citation>
    <scope>NUCLEOTIDE SEQUENCE [LARGE SCALE GENOMIC DNA]</scope>
    <source>
        <strain evidence="11 12">KM</strain>
    </source>
</reference>
<sequence>MGFIKEFKDFAFKGNVIDLAVGVIIGGAFGKIVSSLVEDVITPLLLNPALKAAGAENISKLAWNGVTYGNFLSALISFLCIAMVLFWIIKGANKLSKKEDPAPAGPTADQQLLTEIRDLLKSKNNI</sequence>
<dbReference type="PANTHER" id="PTHR30266">
    <property type="entry name" value="MECHANOSENSITIVE CHANNEL MSCL"/>
    <property type="match status" value="1"/>
</dbReference>
<dbReference type="PRINTS" id="PR01264">
    <property type="entry name" value="MECHCHANNEL"/>
</dbReference>
<dbReference type="NCBIfam" id="TIGR00220">
    <property type="entry name" value="mscL"/>
    <property type="match status" value="1"/>
</dbReference>
<dbReference type="AlphaFoldDB" id="A0A0J7IB90"/>
<gene>
    <name evidence="10" type="primary">mscL</name>
    <name evidence="11" type="ORF">ACM46_14525</name>
</gene>